<reference evidence="1" key="1">
    <citation type="submission" date="2019-08" db="EMBL/GenBank/DDBJ databases">
        <authorList>
            <person name="Kucharzyk K."/>
            <person name="Murdoch R.W."/>
            <person name="Higgins S."/>
            <person name="Loffler F."/>
        </authorList>
    </citation>
    <scope>NUCLEOTIDE SEQUENCE</scope>
</reference>
<dbReference type="AlphaFoldDB" id="A0A645CYF6"/>
<gene>
    <name evidence="1" type="ORF">SDC9_128978</name>
</gene>
<evidence type="ECO:0000313" key="1">
    <source>
        <dbReference type="EMBL" id="MPM81921.1"/>
    </source>
</evidence>
<dbReference type="EMBL" id="VSSQ01031142">
    <property type="protein sequence ID" value="MPM81921.1"/>
    <property type="molecule type" value="Genomic_DNA"/>
</dbReference>
<accession>A0A645CYF6</accession>
<sequence length="47" mass="5131">MQEQPGECLIGLARVFGNGDQVVVHHLQIRQVQGTQPAVGLLEAHQK</sequence>
<protein>
    <submittedName>
        <fullName evidence="1">Uncharacterized protein</fullName>
    </submittedName>
</protein>
<comment type="caution">
    <text evidence="1">The sequence shown here is derived from an EMBL/GenBank/DDBJ whole genome shotgun (WGS) entry which is preliminary data.</text>
</comment>
<name>A0A645CYF6_9ZZZZ</name>
<organism evidence="1">
    <name type="scientific">bioreactor metagenome</name>
    <dbReference type="NCBI Taxonomy" id="1076179"/>
    <lineage>
        <taxon>unclassified sequences</taxon>
        <taxon>metagenomes</taxon>
        <taxon>ecological metagenomes</taxon>
    </lineage>
</organism>
<proteinExistence type="predicted"/>